<comment type="caution">
    <text evidence="8">The sequence shown here is derived from an EMBL/GenBank/DDBJ whole genome shotgun (WGS) entry which is preliminary data.</text>
</comment>
<dbReference type="RefSeq" id="WP_380139739.1">
    <property type="nucleotide sequence ID" value="NZ_JBHLUI010000012.1"/>
</dbReference>
<evidence type="ECO:0000256" key="6">
    <source>
        <dbReference type="SAM" id="Phobius"/>
    </source>
</evidence>
<gene>
    <name evidence="8" type="ORF">ACFFVI_02825</name>
</gene>
<keyword evidence="4 6" id="KW-0472">Membrane</keyword>
<evidence type="ECO:0000313" key="8">
    <source>
        <dbReference type="EMBL" id="MFB9375894.1"/>
    </source>
</evidence>
<evidence type="ECO:0000256" key="4">
    <source>
        <dbReference type="ARBA" id="ARBA00023136"/>
    </source>
</evidence>
<feature type="transmembrane region" description="Helical" evidence="6">
    <location>
        <begin position="64"/>
        <end position="84"/>
    </location>
</feature>
<evidence type="ECO:0000256" key="3">
    <source>
        <dbReference type="ARBA" id="ARBA00022989"/>
    </source>
</evidence>
<comment type="subcellular location">
    <subcellularLocation>
        <location evidence="1">Endomembrane system</location>
        <topology evidence="1">Multi-pass membrane protein</topology>
    </subcellularLocation>
</comment>
<feature type="region of interest" description="Disordered" evidence="5">
    <location>
        <begin position="1"/>
        <end position="26"/>
    </location>
</feature>
<sequence length="127" mass="13429">MPRGGRSSSRDRFPRSVFGHGSEPDPRFSLANERTFLAGLRTALALTAAGVALEALALPLQPQLRLAASLLLIVLGVLTPVLAWRGWARDERAMRTGAALPAPGIVSVLSVGVTLAGLLVLLGILWR</sequence>
<keyword evidence="2 6" id="KW-0812">Transmembrane</keyword>
<feature type="transmembrane region" description="Helical" evidence="6">
    <location>
        <begin position="36"/>
        <end position="58"/>
    </location>
</feature>
<keyword evidence="9" id="KW-1185">Reference proteome</keyword>
<evidence type="ECO:0000313" key="9">
    <source>
        <dbReference type="Proteomes" id="UP001589748"/>
    </source>
</evidence>
<protein>
    <submittedName>
        <fullName evidence="8">YidH family protein</fullName>
    </submittedName>
</protein>
<organism evidence="8 9">
    <name type="scientific">Kineococcus gynurae</name>
    <dbReference type="NCBI Taxonomy" id="452979"/>
    <lineage>
        <taxon>Bacteria</taxon>
        <taxon>Bacillati</taxon>
        <taxon>Actinomycetota</taxon>
        <taxon>Actinomycetes</taxon>
        <taxon>Kineosporiales</taxon>
        <taxon>Kineosporiaceae</taxon>
        <taxon>Kineococcus</taxon>
    </lineage>
</organism>
<name>A0ABV5LP72_9ACTN</name>
<dbReference type="Pfam" id="PF02656">
    <property type="entry name" value="DUF202"/>
    <property type="match status" value="1"/>
</dbReference>
<proteinExistence type="predicted"/>
<dbReference type="Proteomes" id="UP001589748">
    <property type="component" value="Unassembled WGS sequence"/>
</dbReference>
<feature type="domain" description="DUF202" evidence="7">
    <location>
        <begin position="27"/>
        <end position="93"/>
    </location>
</feature>
<dbReference type="InterPro" id="IPR003807">
    <property type="entry name" value="DUF202"/>
</dbReference>
<reference evidence="8 9" key="1">
    <citation type="submission" date="2024-09" db="EMBL/GenBank/DDBJ databases">
        <authorList>
            <person name="Sun Q."/>
            <person name="Mori K."/>
        </authorList>
    </citation>
    <scope>NUCLEOTIDE SEQUENCE [LARGE SCALE GENOMIC DNA]</scope>
    <source>
        <strain evidence="8 9">TISTR 1856</strain>
    </source>
</reference>
<evidence type="ECO:0000256" key="1">
    <source>
        <dbReference type="ARBA" id="ARBA00004127"/>
    </source>
</evidence>
<feature type="transmembrane region" description="Helical" evidence="6">
    <location>
        <begin position="105"/>
        <end position="126"/>
    </location>
</feature>
<dbReference type="EMBL" id="JBHMDM010000001">
    <property type="protein sequence ID" value="MFB9375894.1"/>
    <property type="molecule type" value="Genomic_DNA"/>
</dbReference>
<accession>A0ABV5LP72</accession>
<evidence type="ECO:0000259" key="7">
    <source>
        <dbReference type="Pfam" id="PF02656"/>
    </source>
</evidence>
<evidence type="ECO:0000256" key="5">
    <source>
        <dbReference type="SAM" id="MobiDB-lite"/>
    </source>
</evidence>
<evidence type="ECO:0000256" key="2">
    <source>
        <dbReference type="ARBA" id="ARBA00022692"/>
    </source>
</evidence>
<keyword evidence="3 6" id="KW-1133">Transmembrane helix</keyword>